<protein>
    <recommendedName>
        <fullName evidence="5">Pentatricopeptide repeat-containing protein</fullName>
    </recommendedName>
</protein>
<dbReference type="GO" id="GO:0048731">
    <property type="term" value="P:system development"/>
    <property type="evidence" value="ECO:0007669"/>
    <property type="project" value="UniProtKB-ARBA"/>
</dbReference>
<dbReference type="Pfam" id="PF12854">
    <property type="entry name" value="PPR_1"/>
    <property type="match status" value="1"/>
</dbReference>
<dbReference type="FunFam" id="1.25.40.10:FF:000125">
    <property type="entry name" value="Pentatricopeptide repeat-containing protein"/>
    <property type="match status" value="1"/>
</dbReference>
<dbReference type="InterPro" id="IPR002885">
    <property type="entry name" value="PPR_rpt"/>
</dbReference>
<dbReference type="Pfam" id="PF01535">
    <property type="entry name" value="PPR"/>
    <property type="match status" value="3"/>
</dbReference>
<dbReference type="OrthoDB" id="185373at2759"/>
<comment type="caution">
    <text evidence="3">The sequence shown here is derived from an EMBL/GenBank/DDBJ whole genome shotgun (WGS) entry which is preliminary data.</text>
</comment>
<keyword evidence="1" id="KW-0677">Repeat</keyword>
<dbReference type="AlphaFoldDB" id="A0A843WVN9"/>
<evidence type="ECO:0008006" key="5">
    <source>
        <dbReference type="Google" id="ProtNLM"/>
    </source>
</evidence>
<feature type="repeat" description="PPR" evidence="2">
    <location>
        <begin position="447"/>
        <end position="481"/>
    </location>
</feature>
<evidence type="ECO:0000256" key="2">
    <source>
        <dbReference type="PROSITE-ProRule" id="PRU00708"/>
    </source>
</evidence>
<organism evidence="3 4">
    <name type="scientific">Colocasia esculenta</name>
    <name type="common">Wild taro</name>
    <name type="synonym">Arum esculentum</name>
    <dbReference type="NCBI Taxonomy" id="4460"/>
    <lineage>
        <taxon>Eukaryota</taxon>
        <taxon>Viridiplantae</taxon>
        <taxon>Streptophyta</taxon>
        <taxon>Embryophyta</taxon>
        <taxon>Tracheophyta</taxon>
        <taxon>Spermatophyta</taxon>
        <taxon>Magnoliopsida</taxon>
        <taxon>Liliopsida</taxon>
        <taxon>Araceae</taxon>
        <taxon>Aroideae</taxon>
        <taxon>Colocasieae</taxon>
        <taxon>Colocasia</taxon>
    </lineage>
</organism>
<sequence length="622" mass="68780">MTIEMKWCMSPKLGAYMQPPTHLQPGRRPPIPLATPGSRLRGDQARSFLHLLGICRGVGQVRPLLARLILTGQLGGAAILRHLVEFLTRSTEDPPSLEFCRLLSFHYFHRVPTSATFFYNNLIRAYSKSRWPREAMATFTQMLYGGFLPDNFTFPFLAVAVAKISLREGGLTHGQVLRRGFGADVYVVNTLISMYAAFDDMGSAQKVFDASATVLDVVSWNTIINGYVKAGCVRIARKMFDQMPERNEVSWSAMIAGYAGSGELDSAQSLFDRMPMAGGRNIVTWNSMVSGFAGQGLLPLARKFFDDMPEKNMVSWNAMISGYALNGEMHAARALFDEMPDKDVISWSSMISGYVQSNYYREALELFKQMQLERNVRPNEVTMVSLLSACAHLAALDQGKWIHAYVDRNQMRLDSEDNLGAALIDMYAKCGSMDSAMKIFRTLRQRNVSVWNALITGLAINGLASESLGIFEEMQNSGTKPNDITFVGLLMACTHGGLVNKGRQYFMSMSTIYGIQPELKHYGCLVDLLGRAGLLEEAEEIIRAMPMKPDVMVLGALLGACRIHRNVHVAERLEVDVLKLKSEEAGCHILLSNIYAAAGGSMAACMSLMLGLWLADESTGEG</sequence>
<dbReference type="FunFam" id="1.25.40.10:FF:000348">
    <property type="entry name" value="Pentatricopeptide repeat-containing protein chloroplastic"/>
    <property type="match status" value="1"/>
</dbReference>
<dbReference type="PANTHER" id="PTHR47926">
    <property type="entry name" value="PENTATRICOPEPTIDE REPEAT-CONTAINING PROTEIN"/>
    <property type="match status" value="1"/>
</dbReference>
<dbReference type="PANTHER" id="PTHR47926:SF444">
    <property type="entry name" value="PENTATRICOPEPTIDE REPEAT-CONTAINING PROTEIN"/>
    <property type="match status" value="1"/>
</dbReference>
<feature type="repeat" description="PPR" evidence="2">
    <location>
        <begin position="216"/>
        <end position="250"/>
    </location>
</feature>
<dbReference type="Proteomes" id="UP000652761">
    <property type="component" value="Unassembled WGS sequence"/>
</dbReference>
<proteinExistence type="predicted"/>
<evidence type="ECO:0000256" key="1">
    <source>
        <dbReference type="ARBA" id="ARBA00022737"/>
    </source>
</evidence>
<evidence type="ECO:0000313" key="4">
    <source>
        <dbReference type="Proteomes" id="UP000652761"/>
    </source>
</evidence>
<dbReference type="InterPro" id="IPR046960">
    <property type="entry name" value="PPR_At4g14850-like_plant"/>
</dbReference>
<feature type="repeat" description="PPR" evidence="2">
    <location>
        <begin position="312"/>
        <end position="346"/>
    </location>
</feature>
<dbReference type="GO" id="GO:0003723">
    <property type="term" value="F:RNA binding"/>
    <property type="evidence" value="ECO:0007669"/>
    <property type="project" value="InterPro"/>
</dbReference>
<dbReference type="FunFam" id="1.25.40.10:FF:000090">
    <property type="entry name" value="Pentatricopeptide repeat-containing protein, chloroplastic"/>
    <property type="match status" value="1"/>
</dbReference>
<dbReference type="Gene3D" id="1.25.40.10">
    <property type="entry name" value="Tetratricopeptide repeat domain"/>
    <property type="match status" value="3"/>
</dbReference>
<dbReference type="Pfam" id="PF13041">
    <property type="entry name" value="PPR_2"/>
    <property type="match status" value="3"/>
</dbReference>
<gene>
    <name evidence="3" type="ORF">Taro_039407</name>
</gene>
<dbReference type="InterPro" id="IPR011990">
    <property type="entry name" value="TPR-like_helical_dom_sf"/>
</dbReference>
<accession>A0A843WVN9</accession>
<evidence type="ECO:0000313" key="3">
    <source>
        <dbReference type="EMBL" id="MQM06580.1"/>
    </source>
</evidence>
<dbReference type="PROSITE" id="PS51375">
    <property type="entry name" value="PPR"/>
    <property type="match status" value="5"/>
</dbReference>
<dbReference type="GO" id="GO:0009451">
    <property type="term" value="P:RNA modification"/>
    <property type="evidence" value="ECO:0007669"/>
    <property type="project" value="InterPro"/>
</dbReference>
<name>A0A843WVN9_COLES</name>
<dbReference type="EMBL" id="NMUH01003663">
    <property type="protein sequence ID" value="MQM06580.1"/>
    <property type="molecule type" value="Genomic_DNA"/>
</dbReference>
<feature type="repeat" description="PPR" evidence="2">
    <location>
        <begin position="281"/>
        <end position="311"/>
    </location>
</feature>
<dbReference type="NCBIfam" id="TIGR00756">
    <property type="entry name" value="PPR"/>
    <property type="match status" value="6"/>
</dbReference>
<feature type="repeat" description="PPR" evidence="2">
    <location>
        <begin position="115"/>
        <end position="149"/>
    </location>
</feature>
<keyword evidence="4" id="KW-1185">Reference proteome</keyword>
<reference evidence="3" key="1">
    <citation type="submission" date="2017-07" db="EMBL/GenBank/DDBJ databases">
        <title>Taro Niue Genome Assembly and Annotation.</title>
        <authorList>
            <person name="Atibalentja N."/>
            <person name="Keating K."/>
            <person name="Fields C.J."/>
        </authorList>
    </citation>
    <scope>NUCLEOTIDE SEQUENCE</scope>
    <source>
        <strain evidence="3">Niue_2</strain>
        <tissue evidence="3">Leaf</tissue>
    </source>
</reference>